<gene>
    <name evidence="1" type="ORF">Ssi02_67800</name>
</gene>
<comment type="caution">
    <text evidence="1">The sequence shown here is derived from an EMBL/GenBank/DDBJ whole genome shotgun (WGS) entry which is preliminary data.</text>
</comment>
<dbReference type="EMBL" id="BOOW01000045">
    <property type="protein sequence ID" value="GII96549.1"/>
    <property type="molecule type" value="Genomic_DNA"/>
</dbReference>
<proteinExistence type="predicted"/>
<dbReference type="AlphaFoldDB" id="A0A919RQT8"/>
<dbReference type="Proteomes" id="UP000606172">
    <property type="component" value="Unassembled WGS sequence"/>
</dbReference>
<reference evidence="1" key="1">
    <citation type="submission" date="2021-01" db="EMBL/GenBank/DDBJ databases">
        <title>Whole genome shotgun sequence of Sinosporangium siamense NBRC 109515.</title>
        <authorList>
            <person name="Komaki H."/>
            <person name="Tamura T."/>
        </authorList>
    </citation>
    <scope>NUCLEOTIDE SEQUENCE</scope>
    <source>
        <strain evidence="1">NBRC 109515</strain>
    </source>
</reference>
<evidence type="ECO:0000313" key="2">
    <source>
        <dbReference type="Proteomes" id="UP000606172"/>
    </source>
</evidence>
<sequence>MPVITASTSRTPHIGCPFRLSCEVEQAGALRMHRAAAPRESGDVLLQGERVGYGEAVSAVYGGFAVHSY</sequence>
<protein>
    <submittedName>
        <fullName evidence="1">Uncharacterized protein</fullName>
    </submittedName>
</protein>
<organism evidence="1 2">
    <name type="scientific">Sinosporangium siamense</name>
    <dbReference type="NCBI Taxonomy" id="1367973"/>
    <lineage>
        <taxon>Bacteria</taxon>
        <taxon>Bacillati</taxon>
        <taxon>Actinomycetota</taxon>
        <taxon>Actinomycetes</taxon>
        <taxon>Streptosporangiales</taxon>
        <taxon>Streptosporangiaceae</taxon>
        <taxon>Sinosporangium</taxon>
    </lineage>
</organism>
<accession>A0A919RQT8</accession>
<keyword evidence="2" id="KW-1185">Reference proteome</keyword>
<name>A0A919RQT8_9ACTN</name>
<dbReference type="RefSeq" id="WP_204031543.1">
    <property type="nucleotide sequence ID" value="NZ_BOOW01000045.1"/>
</dbReference>
<evidence type="ECO:0000313" key="1">
    <source>
        <dbReference type="EMBL" id="GII96549.1"/>
    </source>
</evidence>